<evidence type="ECO:0000256" key="4">
    <source>
        <dbReference type="ARBA" id="ARBA00022705"/>
    </source>
</evidence>
<feature type="compositionally biased region" description="Polar residues" evidence="8">
    <location>
        <begin position="77"/>
        <end position="86"/>
    </location>
</feature>
<dbReference type="InterPro" id="IPR003593">
    <property type="entry name" value="AAA+_ATPase"/>
</dbReference>
<dbReference type="GO" id="GO:0003677">
    <property type="term" value="F:DNA binding"/>
    <property type="evidence" value="ECO:0007669"/>
    <property type="project" value="InterPro"/>
</dbReference>
<dbReference type="Pfam" id="PF08519">
    <property type="entry name" value="RFC1"/>
    <property type="match status" value="1"/>
</dbReference>
<dbReference type="SUPFAM" id="SSF52540">
    <property type="entry name" value="P-loop containing nucleoside triphosphate hydrolases"/>
    <property type="match status" value="1"/>
</dbReference>
<dbReference type="CDD" id="cd00009">
    <property type="entry name" value="AAA"/>
    <property type="match status" value="1"/>
</dbReference>
<keyword evidence="4" id="KW-0235">DNA replication</keyword>
<dbReference type="GO" id="GO:0003689">
    <property type="term" value="F:DNA clamp loader activity"/>
    <property type="evidence" value="ECO:0007669"/>
    <property type="project" value="InterPro"/>
</dbReference>
<feature type="compositionally biased region" description="Low complexity" evidence="8">
    <location>
        <begin position="8"/>
        <end position="34"/>
    </location>
</feature>
<dbReference type="SUPFAM" id="SSF48019">
    <property type="entry name" value="post-AAA+ oligomerization domain-like"/>
    <property type="match status" value="1"/>
</dbReference>
<accession>A0A7S2SF18</accession>
<dbReference type="PIRSF" id="PIRSF036578">
    <property type="entry name" value="RFC1"/>
    <property type="match status" value="1"/>
</dbReference>
<comment type="similarity">
    <text evidence="2">Belongs to the activator 1 large subunit family.</text>
</comment>
<dbReference type="SMART" id="SM00382">
    <property type="entry name" value="AAA"/>
    <property type="match status" value="1"/>
</dbReference>
<dbReference type="Pfam" id="PF00004">
    <property type="entry name" value="AAA"/>
    <property type="match status" value="1"/>
</dbReference>
<dbReference type="SMART" id="SM00292">
    <property type="entry name" value="BRCT"/>
    <property type="match status" value="1"/>
</dbReference>
<feature type="domain" description="BRCT" evidence="9">
    <location>
        <begin position="89"/>
        <end position="178"/>
    </location>
</feature>
<evidence type="ECO:0000256" key="7">
    <source>
        <dbReference type="ARBA" id="ARBA00023242"/>
    </source>
</evidence>
<dbReference type="Gene3D" id="3.40.50.300">
    <property type="entry name" value="P-loop containing nucleotide triphosphate hydrolases"/>
    <property type="match status" value="1"/>
</dbReference>
<dbReference type="PANTHER" id="PTHR23389:SF6">
    <property type="entry name" value="REPLICATION FACTOR C SUBUNIT 1"/>
    <property type="match status" value="1"/>
</dbReference>
<evidence type="ECO:0000256" key="1">
    <source>
        <dbReference type="ARBA" id="ARBA00004123"/>
    </source>
</evidence>
<evidence type="ECO:0000256" key="6">
    <source>
        <dbReference type="ARBA" id="ARBA00022840"/>
    </source>
</evidence>
<keyword evidence="7" id="KW-0539">Nucleus</keyword>
<dbReference type="InterPro" id="IPR013725">
    <property type="entry name" value="DNA_replication_fac_RFC1_C"/>
</dbReference>
<evidence type="ECO:0000256" key="5">
    <source>
        <dbReference type="ARBA" id="ARBA00022741"/>
    </source>
</evidence>
<proteinExistence type="inferred from homology"/>
<evidence type="ECO:0000259" key="9">
    <source>
        <dbReference type="PROSITE" id="PS50172"/>
    </source>
</evidence>
<dbReference type="GO" id="GO:0005663">
    <property type="term" value="C:DNA replication factor C complex"/>
    <property type="evidence" value="ECO:0007669"/>
    <property type="project" value="InterPro"/>
</dbReference>
<dbReference type="Gene3D" id="1.20.272.10">
    <property type="match status" value="1"/>
</dbReference>
<reference evidence="10" key="1">
    <citation type="submission" date="2021-01" db="EMBL/GenBank/DDBJ databases">
        <authorList>
            <person name="Corre E."/>
            <person name="Pelletier E."/>
            <person name="Niang G."/>
            <person name="Scheremetjew M."/>
            <person name="Finn R."/>
            <person name="Kale V."/>
            <person name="Holt S."/>
            <person name="Cochrane G."/>
            <person name="Meng A."/>
            <person name="Brown T."/>
            <person name="Cohen L."/>
        </authorList>
    </citation>
    <scope>NUCLEOTIDE SEQUENCE</scope>
    <source>
        <strain evidence="10">NY070348D</strain>
    </source>
</reference>
<feature type="region of interest" description="Disordered" evidence="8">
    <location>
        <begin position="693"/>
        <end position="756"/>
    </location>
</feature>
<feature type="compositionally biased region" description="Acidic residues" evidence="8">
    <location>
        <begin position="714"/>
        <end position="728"/>
    </location>
</feature>
<dbReference type="AlphaFoldDB" id="A0A7S2SF18"/>
<evidence type="ECO:0000256" key="3">
    <source>
        <dbReference type="ARBA" id="ARBA00020401"/>
    </source>
</evidence>
<dbReference type="InterPro" id="IPR027417">
    <property type="entry name" value="P-loop_NTPase"/>
</dbReference>
<feature type="compositionally biased region" description="Basic residues" evidence="8">
    <location>
        <begin position="735"/>
        <end position="756"/>
    </location>
</feature>
<dbReference type="GO" id="GO:0006281">
    <property type="term" value="P:DNA repair"/>
    <property type="evidence" value="ECO:0007669"/>
    <property type="project" value="InterPro"/>
</dbReference>
<evidence type="ECO:0000256" key="2">
    <source>
        <dbReference type="ARBA" id="ARBA00006116"/>
    </source>
</evidence>
<dbReference type="InterPro" id="IPR036420">
    <property type="entry name" value="BRCT_dom_sf"/>
</dbReference>
<protein>
    <recommendedName>
        <fullName evidence="3">Replication factor C subunit 1</fullName>
    </recommendedName>
</protein>
<comment type="subcellular location">
    <subcellularLocation>
        <location evidence="1">Nucleus</location>
    </subcellularLocation>
</comment>
<sequence length="756" mass="83653">MDIRGFFGKPKAATTTAGGGKRTSSGTEAAATTAKKQKVDAQPIDISSDNEVVDVTTVKRKIPLGAKAEGKKKRTNAPKQPSPVQTVDTDRFPLTNRKFVFTGVLRKYPDREDAVDAVKRFGANVTTCVSSKTTDVVGGYQATLEDERPVEQTRKYRDAVEKGINILDEEAFLKLLEECDRKRKSASPEKPMFEIGQEKAQAQAMPKLGDTGNSKEENPSMMLWVDKYKPKVVGDLIGNSSKINALKNWLAKWESIHIKGGPPPPFSKENPGSKVALLSGPPGIGKSSAAGIVSRAAGYDVMELNASDARSKKIISRVLGDALNCKSLSQSSEKRLVIMDEVDGMSSDDRGGMQELIKLMKKTKVPIICICNDRQKSSVRTLAGHCYDLKFIRPTSSVIVRKASIIAEKEGMRLEPNALNILVASAQNDVRQVLGTLQMWKRGSSKISYDDAKRQQKTVGKDSEFKMSDFEACQAIFNQASGKETLNERYGAFFINYDLMPLMVQQNYIGAANSAKGADEQEKLRRLSAAADAVCDSDLLQRRIRGDMSWGLLPQQAMANVHVGSICKGFIGFPGFPEWLGKNSSRGKKSRLLSETAAHMRMKTNMNTRTLRLDYLCLLRDHLVKPLLTGDKGNVIRTIDSMDSYGLDRDDVFETMQELQLSGPNMFDRIDSKTKAAFTREFNKKIHTSQALVHDDAIIGGGKGKKKKKKKTDDDDEEEEEEEEEDLETFIKNNQAKKKKAPAKKKTTAKGKQRKK</sequence>
<dbReference type="GO" id="GO:0005524">
    <property type="term" value="F:ATP binding"/>
    <property type="evidence" value="ECO:0007669"/>
    <property type="project" value="UniProtKB-KW"/>
</dbReference>
<dbReference type="InterPro" id="IPR047854">
    <property type="entry name" value="RFC_lid"/>
</dbReference>
<feature type="region of interest" description="Disordered" evidence="8">
    <location>
        <begin position="64"/>
        <end position="86"/>
    </location>
</feature>
<dbReference type="GO" id="GO:0005634">
    <property type="term" value="C:nucleus"/>
    <property type="evidence" value="ECO:0007669"/>
    <property type="project" value="UniProtKB-SubCell"/>
</dbReference>
<dbReference type="CDD" id="cd18140">
    <property type="entry name" value="HLD_clamp_RFC"/>
    <property type="match status" value="1"/>
</dbReference>
<dbReference type="Pfam" id="PF00533">
    <property type="entry name" value="BRCT"/>
    <property type="match status" value="1"/>
</dbReference>
<keyword evidence="5" id="KW-0547">Nucleotide-binding</keyword>
<keyword evidence="6" id="KW-0067">ATP-binding</keyword>
<dbReference type="PROSITE" id="PS50172">
    <property type="entry name" value="BRCT"/>
    <property type="match status" value="1"/>
</dbReference>
<dbReference type="GO" id="GO:0016887">
    <property type="term" value="F:ATP hydrolysis activity"/>
    <property type="evidence" value="ECO:0007669"/>
    <property type="project" value="InterPro"/>
</dbReference>
<dbReference type="GO" id="GO:0006260">
    <property type="term" value="P:DNA replication"/>
    <property type="evidence" value="ECO:0007669"/>
    <property type="project" value="UniProtKB-KW"/>
</dbReference>
<evidence type="ECO:0000313" key="10">
    <source>
        <dbReference type="EMBL" id="CAD9696500.1"/>
    </source>
</evidence>
<feature type="region of interest" description="Disordered" evidence="8">
    <location>
        <begin position="1"/>
        <end position="42"/>
    </location>
</feature>
<dbReference type="InterPro" id="IPR008921">
    <property type="entry name" value="DNA_pol3_clamp-load_cplx_C"/>
</dbReference>
<dbReference type="PANTHER" id="PTHR23389">
    <property type="entry name" value="CHROMOSOME TRANSMISSION FIDELITY FACTOR 18"/>
    <property type="match status" value="1"/>
</dbReference>
<evidence type="ECO:0000256" key="8">
    <source>
        <dbReference type="SAM" id="MobiDB-lite"/>
    </source>
</evidence>
<gene>
    <name evidence="10" type="ORF">QSP1433_LOCUS12873</name>
</gene>
<dbReference type="SUPFAM" id="SSF52113">
    <property type="entry name" value="BRCT domain"/>
    <property type="match status" value="1"/>
</dbReference>
<dbReference type="Gene3D" id="3.40.50.10190">
    <property type="entry name" value="BRCT domain"/>
    <property type="match status" value="1"/>
</dbReference>
<organism evidence="10">
    <name type="scientific">Mucochytrium quahogii</name>
    <dbReference type="NCBI Taxonomy" id="96639"/>
    <lineage>
        <taxon>Eukaryota</taxon>
        <taxon>Sar</taxon>
        <taxon>Stramenopiles</taxon>
        <taxon>Bigyra</taxon>
        <taxon>Labyrinthulomycetes</taxon>
        <taxon>Thraustochytrida</taxon>
        <taxon>Thraustochytriidae</taxon>
        <taxon>Mucochytrium</taxon>
    </lineage>
</organism>
<dbReference type="Pfam" id="PF25361">
    <property type="entry name" value="AAA_lid_RFC1"/>
    <property type="match status" value="1"/>
</dbReference>
<dbReference type="InterPro" id="IPR001357">
    <property type="entry name" value="BRCT_dom"/>
</dbReference>
<dbReference type="EMBL" id="HBHK01020274">
    <property type="protein sequence ID" value="CAD9696500.1"/>
    <property type="molecule type" value="Transcribed_RNA"/>
</dbReference>
<dbReference type="InterPro" id="IPR012178">
    <property type="entry name" value="RFC1"/>
</dbReference>
<name>A0A7S2SF18_9STRA</name>
<dbReference type="FunFam" id="3.40.50.300:FF:000395">
    <property type="entry name" value="Replication factor C subunit 1"/>
    <property type="match status" value="1"/>
</dbReference>
<dbReference type="InterPro" id="IPR003959">
    <property type="entry name" value="ATPase_AAA_core"/>
</dbReference>
<dbReference type="Gene3D" id="1.10.8.60">
    <property type="match status" value="1"/>
</dbReference>